<keyword evidence="2 5" id="KW-0347">Helicase</keyword>
<keyword evidence="2 5" id="KW-0067">ATP-binding</keyword>
<dbReference type="GO" id="GO:0004386">
    <property type="term" value="F:helicase activity"/>
    <property type="evidence" value="ECO:0007669"/>
    <property type="project" value="UniProtKB-KW"/>
</dbReference>
<dbReference type="InterPro" id="IPR000330">
    <property type="entry name" value="SNF2_N"/>
</dbReference>
<dbReference type="InterPro" id="IPR001650">
    <property type="entry name" value="Helicase_C-like"/>
</dbReference>
<dbReference type="EMBL" id="DRNF01000218">
    <property type="protein sequence ID" value="HHJ80668.1"/>
    <property type="molecule type" value="Genomic_DNA"/>
</dbReference>
<keyword evidence="1" id="KW-0378">Hydrolase</keyword>
<dbReference type="Proteomes" id="UP000885832">
    <property type="component" value="Unassembled WGS sequence"/>
</dbReference>
<keyword evidence="2 5" id="KW-0547">Nucleotide-binding</keyword>
<dbReference type="InterPro" id="IPR027417">
    <property type="entry name" value="P-loop_NTPase"/>
</dbReference>
<evidence type="ECO:0000256" key="1">
    <source>
        <dbReference type="ARBA" id="ARBA00022801"/>
    </source>
</evidence>
<organism evidence="5">
    <name type="scientific">Candidatus Tenderia electrophaga</name>
    <dbReference type="NCBI Taxonomy" id="1748243"/>
    <lineage>
        <taxon>Bacteria</taxon>
        <taxon>Pseudomonadati</taxon>
        <taxon>Pseudomonadota</taxon>
        <taxon>Gammaproteobacteria</taxon>
        <taxon>Candidatus Tenderiales</taxon>
        <taxon>Candidatus Tenderiaceae</taxon>
        <taxon>Candidatus Tenderia</taxon>
    </lineage>
</organism>
<accession>A0A832J4Y9</accession>
<feature type="domain" description="Helicase C-terminal" evidence="4">
    <location>
        <begin position="601"/>
        <end position="759"/>
    </location>
</feature>
<dbReference type="Pfam" id="PF08455">
    <property type="entry name" value="SNF2_assoc"/>
    <property type="match status" value="1"/>
</dbReference>
<dbReference type="Gene3D" id="3.40.50.10810">
    <property type="entry name" value="Tandem AAA-ATPase domain"/>
    <property type="match status" value="1"/>
</dbReference>
<protein>
    <submittedName>
        <fullName evidence="5">Helicase SNF2</fullName>
    </submittedName>
</protein>
<dbReference type="CDD" id="cd18793">
    <property type="entry name" value="SF2_C_SNF"/>
    <property type="match status" value="1"/>
</dbReference>
<comment type="caution">
    <text evidence="5">The sequence shown here is derived from an EMBL/GenBank/DDBJ whole genome shotgun (WGS) entry which is preliminary data.</text>
</comment>
<dbReference type="PANTHER" id="PTHR10799">
    <property type="entry name" value="SNF2/RAD54 HELICASE FAMILY"/>
    <property type="match status" value="1"/>
</dbReference>
<evidence type="ECO:0000313" key="5">
    <source>
        <dbReference type="EMBL" id="HHJ80668.1"/>
    </source>
</evidence>
<dbReference type="SMART" id="SM00487">
    <property type="entry name" value="DEXDc"/>
    <property type="match status" value="1"/>
</dbReference>
<dbReference type="SUPFAM" id="SSF52540">
    <property type="entry name" value="P-loop containing nucleoside triphosphate hydrolases"/>
    <property type="match status" value="2"/>
</dbReference>
<dbReference type="CDD" id="cd18012">
    <property type="entry name" value="DEXQc_arch_SWI2_SNF2"/>
    <property type="match status" value="1"/>
</dbReference>
<dbReference type="InterPro" id="IPR013663">
    <property type="entry name" value="Helicase_SWF/SNF/SWI_bac"/>
</dbReference>
<feature type="domain" description="Helicase ATP-binding" evidence="3">
    <location>
        <begin position="313"/>
        <end position="473"/>
    </location>
</feature>
<dbReference type="PROSITE" id="PS51194">
    <property type="entry name" value="HELICASE_CTER"/>
    <property type="match status" value="1"/>
</dbReference>
<dbReference type="GO" id="GO:0016787">
    <property type="term" value="F:hydrolase activity"/>
    <property type="evidence" value="ECO:0007669"/>
    <property type="project" value="UniProtKB-KW"/>
</dbReference>
<dbReference type="InterPro" id="IPR014001">
    <property type="entry name" value="Helicase_ATP-bd"/>
</dbReference>
<gene>
    <name evidence="5" type="ORF">ENJ65_03445</name>
</gene>
<name>A0A832J4Y9_9GAMM</name>
<sequence>SKHLAQKIPGTLLPTPRQVAIEEIRDQQPRPRLYLSTREQGDQYLHNMRLRFAYGDDELAYSKNETIYSFNKDDTIVRIWRDEAAEDAAIEQIESCGFEALQYIDENDLFFHSLNTNNPSEEINCWHRFLTETLPQLEQQGWKIEFDNSFNMIFHQAEQWNIEIEEDGNDWFDLRFEIEMNDQSLDLLPLIAQVLTQYEPNQLPDTLTLALGDNQYLNIASDQLTPVLNTLYELFDKNGLQTNGSLRMSRFDAARLHELEEQGSSYLQWNGGDALRKLGRQLKDFQGITAVEPPKGLKITLRDYQRQGLNWLQFLREYGFAGILADDMGLGKTVQTLAYLLLEKEQGRMDKPCLIIAPTSLMSNWRREAEQFTPALKVLVLQGPERQKKFDQINKHDLILSTYPLLARDEEALLSHHYHTLILDEAQVVKNPKAKAAQVVRRVKTDQRLCLTGTPMENHLGELWALFDFLMPGFLGEARQFNNLFRTPIEKQGDELRSQQLTQRIAPFMLRRTKSEVVLELPEKTEIIRTVSLEKGQAALYESIRMSMEHKVRQAIANKGLSGSHITILDALLKLRQVCCDPRLLSLAQARTVKESAKLDLLMQMLPEMVEEGRRILLFSAFTKMLGHIEAALKKHDISYSKLTGQTRNRDAAIESFKSGEADVFLISLKAGGVGLNLTEADTVIHYDPWWNPAAENQATDRAHRIGQNKAVFVYKLVTENSVEEKIIAMQAKKQALADAVYDKGKQGEENNLSTEDLNLLFAPM</sequence>
<evidence type="ECO:0000256" key="2">
    <source>
        <dbReference type="ARBA" id="ARBA00022806"/>
    </source>
</evidence>
<dbReference type="GO" id="GO:0005524">
    <property type="term" value="F:ATP binding"/>
    <property type="evidence" value="ECO:0007669"/>
    <property type="project" value="InterPro"/>
</dbReference>
<dbReference type="InterPro" id="IPR038718">
    <property type="entry name" value="SNF2-like_sf"/>
</dbReference>
<dbReference type="Pfam" id="PF00176">
    <property type="entry name" value="SNF2-rel_dom"/>
    <property type="match status" value="1"/>
</dbReference>
<feature type="non-terminal residue" evidence="5">
    <location>
        <position position="1"/>
    </location>
</feature>
<dbReference type="Gene3D" id="3.40.50.300">
    <property type="entry name" value="P-loop containing nucleotide triphosphate hydrolases"/>
    <property type="match status" value="1"/>
</dbReference>
<proteinExistence type="predicted"/>
<dbReference type="PROSITE" id="PS51192">
    <property type="entry name" value="HELICASE_ATP_BIND_1"/>
    <property type="match status" value="1"/>
</dbReference>
<dbReference type="AlphaFoldDB" id="A0A832J4Y9"/>
<dbReference type="SMART" id="SM00490">
    <property type="entry name" value="HELICc"/>
    <property type="match status" value="1"/>
</dbReference>
<dbReference type="InterPro" id="IPR049730">
    <property type="entry name" value="SNF2/RAD54-like_C"/>
</dbReference>
<evidence type="ECO:0000259" key="3">
    <source>
        <dbReference type="PROSITE" id="PS51192"/>
    </source>
</evidence>
<reference evidence="5" key="1">
    <citation type="journal article" date="2020" name="mSystems">
        <title>Genome- and Community-Level Interaction Insights into Carbon Utilization and Element Cycling Functions of Hydrothermarchaeota in Hydrothermal Sediment.</title>
        <authorList>
            <person name="Zhou Z."/>
            <person name="Liu Y."/>
            <person name="Xu W."/>
            <person name="Pan J."/>
            <person name="Luo Z.H."/>
            <person name="Li M."/>
        </authorList>
    </citation>
    <scope>NUCLEOTIDE SEQUENCE [LARGE SCALE GENOMIC DNA]</scope>
    <source>
        <strain evidence="5">HyVt-505</strain>
    </source>
</reference>
<evidence type="ECO:0000259" key="4">
    <source>
        <dbReference type="PROSITE" id="PS51194"/>
    </source>
</evidence>
<dbReference type="Pfam" id="PF00271">
    <property type="entry name" value="Helicase_C"/>
    <property type="match status" value="1"/>
</dbReference>